<evidence type="ECO:0000313" key="9">
    <source>
        <dbReference type="Proteomes" id="UP001596977"/>
    </source>
</evidence>
<comment type="catalytic activity">
    <reaction evidence="6">
        <text>N-acetyl-L-glutamate 5-semialdehyde + phosphate + NADP(+) = N-acetyl-L-glutamyl 5-phosphate + NADPH + H(+)</text>
        <dbReference type="Rhea" id="RHEA:21588"/>
        <dbReference type="ChEBI" id="CHEBI:15378"/>
        <dbReference type="ChEBI" id="CHEBI:29123"/>
        <dbReference type="ChEBI" id="CHEBI:43474"/>
        <dbReference type="ChEBI" id="CHEBI:57783"/>
        <dbReference type="ChEBI" id="CHEBI:57936"/>
        <dbReference type="ChEBI" id="CHEBI:58349"/>
        <dbReference type="EC" id="1.2.1.38"/>
    </reaction>
</comment>
<feature type="active site" evidence="6">
    <location>
        <position position="116"/>
    </location>
</feature>
<dbReference type="PANTHER" id="PTHR32338:SF10">
    <property type="entry name" value="N-ACETYL-GAMMA-GLUTAMYL-PHOSPHATE REDUCTASE, CHLOROPLASTIC-RELATED"/>
    <property type="match status" value="1"/>
</dbReference>
<feature type="domain" description="Semialdehyde dehydrogenase NAD-binding" evidence="7">
    <location>
        <begin position="4"/>
        <end position="105"/>
    </location>
</feature>
<proteinExistence type="inferred from homology"/>
<dbReference type="InterPro" id="IPR000534">
    <property type="entry name" value="Semialdehyde_DH_NAD-bd"/>
</dbReference>
<dbReference type="EC" id="1.2.1.38" evidence="6"/>
<dbReference type="RefSeq" id="WP_264944434.1">
    <property type="nucleotide sequence ID" value="NZ_JAPDRA010000005.1"/>
</dbReference>
<dbReference type="InterPro" id="IPR036291">
    <property type="entry name" value="NAD(P)-bd_dom_sf"/>
</dbReference>
<dbReference type="Proteomes" id="UP001596977">
    <property type="component" value="Unassembled WGS sequence"/>
</dbReference>
<keyword evidence="2 6" id="KW-0055">Arginine biosynthesis</keyword>
<keyword evidence="5 6" id="KW-0560">Oxidoreductase</keyword>
<dbReference type="HAMAP" id="MF_01110">
    <property type="entry name" value="ArgC_type2"/>
    <property type="match status" value="1"/>
</dbReference>
<dbReference type="Gene3D" id="3.40.50.720">
    <property type="entry name" value="NAD(P)-binding Rossmann-like Domain"/>
    <property type="match status" value="1"/>
</dbReference>
<evidence type="ECO:0000256" key="1">
    <source>
        <dbReference type="ARBA" id="ARBA00022490"/>
    </source>
</evidence>
<dbReference type="InterPro" id="IPR050085">
    <property type="entry name" value="AGPR"/>
</dbReference>
<comment type="caution">
    <text evidence="8">The sequence shown here is derived from an EMBL/GenBank/DDBJ whole genome shotgun (WGS) entry which is preliminary data.</text>
</comment>
<dbReference type="PANTHER" id="PTHR32338">
    <property type="entry name" value="N-ACETYL-GAMMA-GLUTAMYL-PHOSPHATE REDUCTASE, CHLOROPLASTIC-RELATED-RELATED"/>
    <property type="match status" value="1"/>
</dbReference>
<dbReference type="Pfam" id="PF01118">
    <property type="entry name" value="Semialdhyde_dh"/>
    <property type="match status" value="1"/>
</dbReference>
<keyword evidence="3 6" id="KW-0028">Amino-acid biosynthesis</keyword>
<comment type="subcellular location">
    <subcellularLocation>
        <location evidence="6">Cytoplasm</location>
    </subcellularLocation>
</comment>
<dbReference type="GO" id="GO:0003942">
    <property type="term" value="F:N-acetyl-gamma-glutamyl-phosphate reductase activity"/>
    <property type="evidence" value="ECO:0007669"/>
    <property type="project" value="UniProtKB-EC"/>
</dbReference>
<evidence type="ECO:0000256" key="6">
    <source>
        <dbReference type="HAMAP-Rule" id="MF_01110"/>
    </source>
</evidence>
<keyword evidence="4 6" id="KW-0521">NADP</keyword>
<evidence type="ECO:0000313" key="8">
    <source>
        <dbReference type="EMBL" id="MFD0947188.1"/>
    </source>
</evidence>
<protein>
    <recommendedName>
        <fullName evidence="6">N-acetyl-gamma-glutamyl-phosphate reductase</fullName>
        <shortName evidence="6">AGPR</shortName>
        <ecNumber evidence="6">1.2.1.38</ecNumber>
    </recommendedName>
    <alternativeName>
        <fullName evidence="6">N-acetyl-glutamate semialdehyde dehydrogenase</fullName>
        <shortName evidence="6">NAGSA dehydrogenase</shortName>
    </alternativeName>
</protein>
<dbReference type="InterPro" id="IPR058924">
    <property type="entry name" value="AGPR_dimerisation_dom"/>
</dbReference>
<evidence type="ECO:0000256" key="5">
    <source>
        <dbReference type="ARBA" id="ARBA00023002"/>
    </source>
</evidence>
<keyword evidence="9" id="KW-1185">Reference proteome</keyword>
<dbReference type="CDD" id="cd17896">
    <property type="entry name" value="AGPR_2_N"/>
    <property type="match status" value="1"/>
</dbReference>
<organism evidence="8 9">
    <name type="scientific">Sphingomonas canadensis</name>
    <dbReference type="NCBI Taxonomy" id="1219257"/>
    <lineage>
        <taxon>Bacteria</taxon>
        <taxon>Pseudomonadati</taxon>
        <taxon>Pseudomonadota</taxon>
        <taxon>Alphaproteobacteria</taxon>
        <taxon>Sphingomonadales</taxon>
        <taxon>Sphingomonadaceae</taxon>
        <taxon>Sphingomonas</taxon>
    </lineage>
</organism>
<dbReference type="CDD" id="cd23935">
    <property type="entry name" value="AGPR_2_C"/>
    <property type="match status" value="1"/>
</dbReference>
<dbReference type="InterPro" id="IPR010136">
    <property type="entry name" value="AGPR_type-2"/>
</dbReference>
<dbReference type="Pfam" id="PF22698">
    <property type="entry name" value="Semialdhyde_dhC_1"/>
    <property type="match status" value="1"/>
</dbReference>
<reference evidence="9" key="1">
    <citation type="journal article" date="2019" name="Int. J. Syst. Evol. Microbiol.">
        <title>The Global Catalogue of Microorganisms (GCM) 10K type strain sequencing project: providing services to taxonomists for standard genome sequencing and annotation.</title>
        <authorList>
            <consortium name="The Broad Institute Genomics Platform"/>
            <consortium name="The Broad Institute Genome Sequencing Center for Infectious Disease"/>
            <person name="Wu L."/>
            <person name="Ma J."/>
        </authorList>
    </citation>
    <scope>NUCLEOTIDE SEQUENCE [LARGE SCALE GENOMIC DNA]</scope>
    <source>
        <strain evidence="9">CCUG 62982</strain>
    </source>
</reference>
<evidence type="ECO:0000259" key="7">
    <source>
        <dbReference type="SMART" id="SM00859"/>
    </source>
</evidence>
<evidence type="ECO:0000256" key="4">
    <source>
        <dbReference type="ARBA" id="ARBA00022857"/>
    </source>
</evidence>
<comment type="function">
    <text evidence="6">Catalyzes the NADPH-dependent reduction of N-acetyl-5-glutamyl phosphate to yield N-acetyl-L-glutamate 5-semialdehyde.</text>
</comment>
<name>A0ABW3H6W5_9SPHN</name>
<accession>A0ABW3H6W5</accession>
<sequence length="314" mass="34018">MTARVFIDGAAGTTGLEIRERLAARTDIELLLLPENLRKNSVKRREALNGSDFVILCLPDDAAREAVALIENPEVRVIDASTAFRTGEGWTYGLPELEPSQPKAIAEARFVSNPGCWPTGFLALVRPLVRMGLVPHDWPLVYSGASGYSGGGKAMIAEFEDEKAKGHEKSAYRAYGLGMAHKHLPEMHKHARIATPPLFLPAVARTYRGMLSEVALPLHALPRKPSLTTIETTLREAYKDSPVVSVMPAEDISQVRIEENAGTDRLWIRVFGNAETGQARLMATYDNLGKGAGGAAVQNLNLMAGLDPTAGLVL</sequence>
<comment type="similarity">
    <text evidence="6">Belongs to the NAGSA dehydrogenase family. Type 2 subfamily.</text>
</comment>
<dbReference type="NCBIfam" id="TIGR01851">
    <property type="entry name" value="argC_other"/>
    <property type="match status" value="1"/>
</dbReference>
<evidence type="ECO:0000256" key="2">
    <source>
        <dbReference type="ARBA" id="ARBA00022571"/>
    </source>
</evidence>
<keyword evidence="1 6" id="KW-0963">Cytoplasm</keyword>
<dbReference type="EMBL" id="JBHTJG010000005">
    <property type="protein sequence ID" value="MFD0947188.1"/>
    <property type="molecule type" value="Genomic_DNA"/>
</dbReference>
<dbReference type="SUPFAM" id="SSF55347">
    <property type="entry name" value="Glyceraldehyde-3-phosphate dehydrogenase-like, C-terminal domain"/>
    <property type="match status" value="1"/>
</dbReference>
<gene>
    <name evidence="6 8" type="primary">argC</name>
    <name evidence="8" type="ORF">ACFQ1E_12630</name>
</gene>
<dbReference type="Gene3D" id="3.30.360.10">
    <property type="entry name" value="Dihydrodipicolinate Reductase, domain 2"/>
    <property type="match status" value="1"/>
</dbReference>
<dbReference type="SUPFAM" id="SSF51735">
    <property type="entry name" value="NAD(P)-binding Rossmann-fold domains"/>
    <property type="match status" value="1"/>
</dbReference>
<dbReference type="SMART" id="SM00859">
    <property type="entry name" value="Semialdhyde_dh"/>
    <property type="match status" value="1"/>
</dbReference>
<evidence type="ECO:0000256" key="3">
    <source>
        <dbReference type="ARBA" id="ARBA00022605"/>
    </source>
</evidence>
<comment type="pathway">
    <text evidence="6">Amino-acid biosynthesis; L-arginine biosynthesis; N(2)-acetyl-L-ornithine from L-glutamate: step 3/4.</text>
</comment>